<evidence type="ECO:0000256" key="2">
    <source>
        <dbReference type="SAM" id="MobiDB-lite"/>
    </source>
</evidence>
<comment type="caution">
    <text evidence="4">The sequence shown here is derived from an EMBL/GenBank/DDBJ whole genome shotgun (WGS) entry which is preliminary data.</text>
</comment>
<proteinExistence type="predicted"/>
<dbReference type="InterPro" id="IPR023210">
    <property type="entry name" value="NADP_OxRdtase_dom"/>
</dbReference>
<evidence type="ECO:0000313" key="4">
    <source>
        <dbReference type="EMBL" id="MBL1093617.1"/>
    </source>
</evidence>
<evidence type="ECO:0000256" key="1">
    <source>
        <dbReference type="ARBA" id="ARBA00023002"/>
    </source>
</evidence>
<gene>
    <name evidence="4" type="ORF">JK360_30595</name>
</gene>
<dbReference type="PANTHER" id="PTHR43625:SF40">
    <property type="entry name" value="ALDO-KETO REDUCTASE YAKC [NADP(+)]"/>
    <property type="match status" value="1"/>
</dbReference>
<dbReference type="PANTHER" id="PTHR43625">
    <property type="entry name" value="AFLATOXIN B1 ALDEHYDE REDUCTASE"/>
    <property type="match status" value="1"/>
</dbReference>
<evidence type="ECO:0000313" key="5">
    <source>
        <dbReference type="Proteomes" id="UP000629371"/>
    </source>
</evidence>
<dbReference type="InterPro" id="IPR036812">
    <property type="entry name" value="NAD(P)_OxRdtase_dom_sf"/>
</dbReference>
<dbReference type="SUPFAM" id="SSF51430">
    <property type="entry name" value="NAD(P)-linked oxidoreductase"/>
    <property type="match status" value="1"/>
</dbReference>
<organism evidence="4 5">
    <name type="scientific">Streptomyces siderophoricus</name>
    <dbReference type="NCBI Taxonomy" id="2802281"/>
    <lineage>
        <taxon>Bacteria</taxon>
        <taxon>Bacillati</taxon>
        <taxon>Actinomycetota</taxon>
        <taxon>Actinomycetes</taxon>
        <taxon>Kitasatosporales</taxon>
        <taxon>Streptomycetaceae</taxon>
        <taxon>Streptomyces</taxon>
    </lineage>
</organism>
<protein>
    <submittedName>
        <fullName evidence="4">Aldo/keto reductase</fullName>
    </submittedName>
</protein>
<dbReference type="InterPro" id="IPR050791">
    <property type="entry name" value="Aldo-Keto_reductase"/>
</dbReference>
<dbReference type="Pfam" id="PF00248">
    <property type="entry name" value="Aldo_ket_red"/>
    <property type="match status" value="1"/>
</dbReference>
<sequence length="366" mass="38893">MSWTCPSRGGKDQGCQQPSPAPPPARAHQEPAVTAATALPARTLGGLTSSAIGFGAMVLSPGVYGETDEQRGTTALLSALDEGATLIDTADGYGPDGHNEQLIGRALRGRRDEVVLATKFGFRLPEGVAPHPFPVNYGFGELAVNADPRHVRGYAEASLRNLRTEVIDLYYPHYPDPQVPFEDTVGAVAELIDAGLVRHLGLSNVTADQLRRAHAVRPVAAVQVQWSMWQPIDAELLATARELGVGIVAWSPLGSGFLTGTVQQVAGDDFRRHLPRFDAANLKANQDRFAPVRGLAEDLGISSGQLALSWLLHQDEHVVPIPGSRTPAHIAENLAAARIALSADALARIDAVLKDTTFEGTAAVVD</sequence>
<accession>A0ABS1N0P7</accession>
<reference evidence="4 5" key="1">
    <citation type="submission" date="2021-01" db="EMBL/GenBank/DDBJ databases">
        <title>WGS of actinomycetes isolated from Thailand.</title>
        <authorList>
            <person name="Thawai C."/>
        </authorList>
    </citation>
    <scope>NUCLEOTIDE SEQUENCE [LARGE SCALE GENOMIC DNA]</scope>
    <source>
        <strain evidence="4 5">CH9-7</strain>
    </source>
</reference>
<dbReference type="EMBL" id="JAERRI010000021">
    <property type="protein sequence ID" value="MBL1093617.1"/>
    <property type="molecule type" value="Genomic_DNA"/>
</dbReference>
<feature type="domain" description="NADP-dependent oxidoreductase" evidence="3">
    <location>
        <begin position="52"/>
        <end position="353"/>
    </location>
</feature>
<dbReference type="Proteomes" id="UP000629371">
    <property type="component" value="Unassembled WGS sequence"/>
</dbReference>
<feature type="region of interest" description="Disordered" evidence="2">
    <location>
        <begin position="1"/>
        <end position="31"/>
    </location>
</feature>
<dbReference type="Gene3D" id="3.20.20.100">
    <property type="entry name" value="NADP-dependent oxidoreductase domain"/>
    <property type="match status" value="1"/>
</dbReference>
<keyword evidence="5" id="KW-1185">Reference proteome</keyword>
<keyword evidence="1" id="KW-0560">Oxidoreductase</keyword>
<evidence type="ECO:0000259" key="3">
    <source>
        <dbReference type="Pfam" id="PF00248"/>
    </source>
</evidence>
<name>A0ABS1N0P7_9ACTN</name>